<dbReference type="GO" id="GO:0042274">
    <property type="term" value="P:ribosomal small subunit biogenesis"/>
    <property type="evidence" value="ECO:0007669"/>
    <property type="project" value="InterPro"/>
</dbReference>
<feature type="compositionally biased region" description="Polar residues" evidence="1">
    <location>
        <begin position="97"/>
        <end position="117"/>
    </location>
</feature>
<sequence length="209" mass="23004">MPSSISRAFHPSRYNLNKISRIVLELREVLDALEDEAYMEDEADDKFFGEIIRQINHVQKPSQASTPKPSNRQNQRTSDEEDDCGSDCSLGDRPQGGVSSSVKGSINGSKLRYSRSTNPSLHKKMKILITILKIQKEFVVLGGKLQPTIGSTAEQKLLTIRSELLATSNSTGNSGGGGCLDVEEESRTMKIEILKRILARIVNGTVKVS</sequence>
<comment type="caution">
    <text evidence="2">The sequence shown here is derived from an EMBL/GenBank/DDBJ whole genome shotgun (WGS) entry which is preliminary data.</text>
</comment>
<evidence type="ECO:0000256" key="1">
    <source>
        <dbReference type="SAM" id="MobiDB-lite"/>
    </source>
</evidence>
<dbReference type="InterPro" id="IPR007307">
    <property type="entry name" value="Ltv1"/>
</dbReference>
<keyword evidence="3" id="KW-1185">Reference proteome</keyword>
<gene>
    <name evidence="2" type="ORF">PPACK8108_LOCUS10668</name>
</gene>
<reference evidence="2" key="1">
    <citation type="submission" date="2022-06" db="EMBL/GenBank/DDBJ databases">
        <authorList>
            <consortium name="SYNGENTA / RWTH Aachen University"/>
        </authorList>
    </citation>
    <scope>NUCLEOTIDE SEQUENCE</scope>
</reference>
<dbReference type="Pfam" id="PF04180">
    <property type="entry name" value="LTV"/>
    <property type="match status" value="1"/>
</dbReference>
<protein>
    <submittedName>
        <fullName evidence="2">Uncharacterized protein</fullName>
    </submittedName>
</protein>
<dbReference type="Proteomes" id="UP001153365">
    <property type="component" value="Unassembled WGS sequence"/>
</dbReference>
<evidence type="ECO:0000313" key="2">
    <source>
        <dbReference type="EMBL" id="CAH7675636.1"/>
    </source>
</evidence>
<organism evidence="2 3">
    <name type="scientific">Phakopsora pachyrhizi</name>
    <name type="common">Asian soybean rust disease fungus</name>
    <dbReference type="NCBI Taxonomy" id="170000"/>
    <lineage>
        <taxon>Eukaryota</taxon>
        <taxon>Fungi</taxon>
        <taxon>Dikarya</taxon>
        <taxon>Basidiomycota</taxon>
        <taxon>Pucciniomycotina</taxon>
        <taxon>Pucciniomycetes</taxon>
        <taxon>Pucciniales</taxon>
        <taxon>Phakopsoraceae</taxon>
        <taxon>Phakopsora</taxon>
    </lineage>
</organism>
<feature type="region of interest" description="Disordered" evidence="1">
    <location>
        <begin position="58"/>
        <end position="117"/>
    </location>
</feature>
<accession>A0AAV0B0S6</accession>
<name>A0AAV0B0S6_PHAPC</name>
<evidence type="ECO:0000313" key="3">
    <source>
        <dbReference type="Proteomes" id="UP001153365"/>
    </source>
</evidence>
<proteinExistence type="predicted"/>
<feature type="compositionally biased region" description="Polar residues" evidence="1">
    <location>
        <begin position="58"/>
        <end position="76"/>
    </location>
</feature>
<dbReference type="AlphaFoldDB" id="A0AAV0B0S6"/>
<dbReference type="EMBL" id="CALTRL010002388">
    <property type="protein sequence ID" value="CAH7675636.1"/>
    <property type="molecule type" value="Genomic_DNA"/>
</dbReference>